<dbReference type="AlphaFoldDB" id="A0A841DQJ6"/>
<dbReference type="Gene3D" id="3.40.50.300">
    <property type="entry name" value="P-loop containing nucleotide triphosphate hydrolases"/>
    <property type="match status" value="1"/>
</dbReference>
<dbReference type="SUPFAM" id="SSF52540">
    <property type="entry name" value="P-loop containing nucleoside triphosphate hydrolases"/>
    <property type="match status" value="1"/>
</dbReference>
<accession>A0A841DQJ6</accession>
<dbReference type="InterPro" id="IPR002543">
    <property type="entry name" value="FtsK_dom"/>
</dbReference>
<reference evidence="2 3" key="1">
    <citation type="submission" date="2020-08" db="EMBL/GenBank/DDBJ databases">
        <title>Sequencing the genomes of 1000 actinobacteria strains.</title>
        <authorList>
            <person name="Klenk H.-P."/>
        </authorList>
    </citation>
    <scope>NUCLEOTIDE SEQUENCE [LARGE SCALE GENOMIC DNA]</scope>
    <source>
        <strain evidence="2 3">DSM 17294</strain>
    </source>
</reference>
<dbReference type="GO" id="GO:0003677">
    <property type="term" value="F:DNA binding"/>
    <property type="evidence" value="ECO:0007669"/>
    <property type="project" value="InterPro"/>
</dbReference>
<comment type="caution">
    <text evidence="2">The sequence shown here is derived from an EMBL/GenBank/DDBJ whole genome shotgun (WGS) entry which is preliminary data.</text>
</comment>
<dbReference type="EMBL" id="JACHNF010000001">
    <property type="protein sequence ID" value="MBB5980913.1"/>
    <property type="molecule type" value="Genomic_DNA"/>
</dbReference>
<dbReference type="Pfam" id="PF01580">
    <property type="entry name" value="FtsK_SpoIIIE"/>
    <property type="match status" value="1"/>
</dbReference>
<gene>
    <name evidence="2" type="ORF">HDA44_004254</name>
</gene>
<evidence type="ECO:0000313" key="2">
    <source>
        <dbReference type="EMBL" id="MBB5980913.1"/>
    </source>
</evidence>
<protein>
    <submittedName>
        <fullName evidence="2">DNA segregation ATPase FtsK/SpoIIIE-like protein</fullName>
    </submittedName>
</protein>
<evidence type="ECO:0000259" key="1">
    <source>
        <dbReference type="Pfam" id="PF01580"/>
    </source>
</evidence>
<sequence>MTWHELGRPVVLAIDADVNDSTTAPTDLALLVRALQDSARLADVTAPKSPWLPPLADRVTLAQLDAVGRGDDGRLPAIPFGLSDVPHGQAREVATYDLNSSGPLGIIGAPRSGRSTALRAIAASIAHLTEPRDVHLYGIDCGTTRCSR</sequence>
<name>A0A841DQJ6_9ACTN</name>
<dbReference type="GO" id="GO:0005524">
    <property type="term" value="F:ATP binding"/>
    <property type="evidence" value="ECO:0007669"/>
    <property type="project" value="InterPro"/>
</dbReference>
<feature type="domain" description="FtsK" evidence="1">
    <location>
        <begin position="84"/>
        <end position="144"/>
    </location>
</feature>
<evidence type="ECO:0000313" key="3">
    <source>
        <dbReference type="Proteomes" id="UP000558997"/>
    </source>
</evidence>
<proteinExistence type="predicted"/>
<keyword evidence="3" id="KW-1185">Reference proteome</keyword>
<dbReference type="RefSeq" id="WP_184836995.1">
    <property type="nucleotide sequence ID" value="NZ_BAAAVN010000003.1"/>
</dbReference>
<dbReference type="InterPro" id="IPR027417">
    <property type="entry name" value="P-loop_NTPase"/>
</dbReference>
<organism evidence="2 3">
    <name type="scientific">Kribbella solani</name>
    <dbReference type="NCBI Taxonomy" id="236067"/>
    <lineage>
        <taxon>Bacteria</taxon>
        <taxon>Bacillati</taxon>
        <taxon>Actinomycetota</taxon>
        <taxon>Actinomycetes</taxon>
        <taxon>Propionibacteriales</taxon>
        <taxon>Kribbellaceae</taxon>
        <taxon>Kribbella</taxon>
    </lineage>
</organism>
<dbReference type="Proteomes" id="UP000558997">
    <property type="component" value="Unassembled WGS sequence"/>
</dbReference>